<dbReference type="PANTHER" id="PTHR12905:SF0">
    <property type="entry name" value="CALCINEURIN-LIKE PHOSPHOESTERASE DOMAIN-CONTAINING PROTEIN"/>
    <property type="match status" value="1"/>
</dbReference>
<evidence type="ECO:0000313" key="1">
    <source>
        <dbReference type="EMBL" id="KAG5642908.1"/>
    </source>
</evidence>
<gene>
    <name evidence="1" type="ORF">DXG03_001915</name>
</gene>
<dbReference type="Gene3D" id="3.60.21.10">
    <property type="match status" value="1"/>
</dbReference>
<proteinExistence type="predicted"/>
<feature type="non-terminal residue" evidence="1">
    <location>
        <position position="293"/>
    </location>
</feature>
<name>A0A9P7G3H7_9AGAR</name>
<evidence type="ECO:0000313" key="2">
    <source>
        <dbReference type="Proteomes" id="UP000775547"/>
    </source>
</evidence>
<protein>
    <recommendedName>
        <fullName evidence="3">Calcineurin-like phosphoesterase domain-containing protein</fullName>
    </recommendedName>
</protein>
<accession>A0A9P7G3H7</accession>
<sequence>EWYEAEHSQRHRRGGKQDIDEILELLTGPRAQEAGLVYLQDSSHVFKVKPDGREWSIYGSPVSCDLFVATNTHMPIQWSPYFFNWAFNYHREDGEGTRISVCQLATDVFQTRIALIAKFPKTDILLTHGPPARIFDRTRIGDLVGCEALRARLPELRPRLNVFGHIHEARGAAIHAWNSTGTLGKVQARETDIDELFEVQNNPTADIEDWGSDGELVAATAPSTATAHVPAIPPPVFAHLASTAPAESDNTLRQETVFVNAANWPAGRSSWRGTYHIPFGGPGFQPVIVDLRD</sequence>
<comment type="caution">
    <text evidence="1">The sequence shown here is derived from an EMBL/GenBank/DDBJ whole genome shotgun (WGS) entry which is preliminary data.</text>
</comment>
<dbReference type="SUPFAM" id="SSF56300">
    <property type="entry name" value="Metallo-dependent phosphatases"/>
    <property type="match status" value="1"/>
</dbReference>
<keyword evidence="2" id="KW-1185">Reference proteome</keyword>
<dbReference type="AlphaFoldDB" id="A0A9P7G3H7"/>
<dbReference type="InterPro" id="IPR029052">
    <property type="entry name" value="Metallo-depent_PP-like"/>
</dbReference>
<reference evidence="1" key="2">
    <citation type="submission" date="2021-10" db="EMBL/GenBank/DDBJ databases">
        <title>Phylogenomics reveals ancestral predisposition of the termite-cultivated fungus Termitomyces towards a domesticated lifestyle.</title>
        <authorList>
            <person name="Auxier B."/>
            <person name="Grum-Grzhimaylo A."/>
            <person name="Cardenas M.E."/>
            <person name="Lodge J.D."/>
            <person name="Laessoe T."/>
            <person name="Pedersen O."/>
            <person name="Smith M.E."/>
            <person name="Kuyper T.W."/>
            <person name="Franco-Molano E.A."/>
            <person name="Baroni T.J."/>
            <person name="Aanen D.K."/>
        </authorList>
    </citation>
    <scope>NUCLEOTIDE SEQUENCE</scope>
    <source>
        <strain evidence="1">AP01</strain>
        <tissue evidence="1">Mycelium</tissue>
    </source>
</reference>
<dbReference type="EMBL" id="JABCKV010000148">
    <property type="protein sequence ID" value="KAG5642908.1"/>
    <property type="molecule type" value="Genomic_DNA"/>
</dbReference>
<dbReference type="PANTHER" id="PTHR12905">
    <property type="entry name" value="METALLOPHOSPHOESTERASE"/>
    <property type="match status" value="1"/>
</dbReference>
<evidence type="ECO:0008006" key="3">
    <source>
        <dbReference type="Google" id="ProtNLM"/>
    </source>
</evidence>
<dbReference type="Proteomes" id="UP000775547">
    <property type="component" value="Unassembled WGS sequence"/>
</dbReference>
<dbReference type="InterPro" id="IPR051693">
    <property type="entry name" value="UPF0046_metallophosphoest"/>
</dbReference>
<dbReference type="OrthoDB" id="630188at2759"/>
<organism evidence="1 2">
    <name type="scientific">Asterophora parasitica</name>
    <dbReference type="NCBI Taxonomy" id="117018"/>
    <lineage>
        <taxon>Eukaryota</taxon>
        <taxon>Fungi</taxon>
        <taxon>Dikarya</taxon>
        <taxon>Basidiomycota</taxon>
        <taxon>Agaricomycotina</taxon>
        <taxon>Agaricomycetes</taxon>
        <taxon>Agaricomycetidae</taxon>
        <taxon>Agaricales</taxon>
        <taxon>Tricholomatineae</taxon>
        <taxon>Lyophyllaceae</taxon>
        <taxon>Asterophora</taxon>
    </lineage>
</organism>
<reference evidence="1" key="1">
    <citation type="submission" date="2020-07" db="EMBL/GenBank/DDBJ databases">
        <authorList>
            <person name="Nieuwenhuis M."/>
            <person name="Van De Peppel L.J.J."/>
        </authorList>
    </citation>
    <scope>NUCLEOTIDE SEQUENCE</scope>
    <source>
        <strain evidence="1">AP01</strain>
        <tissue evidence="1">Mycelium</tissue>
    </source>
</reference>